<protein>
    <submittedName>
        <fullName evidence="3">Bifunctional oligoribonuclease/PAP phosphatase NrnA</fullName>
    </submittedName>
</protein>
<dbReference type="EMBL" id="CP120678">
    <property type="protein sequence ID" value="WIW71895.1"/>
    <property type="molecule type" value="Genomic_DNA"/>
</dbReference>
<dbReference type="Pfam" id="PF02272">
    <property type="entry name" value="DHHA1"/>
    <property type="match status" value="1"/>
</dbReference>
<dbReference type="InterPro" id="IPR003156">
    <property type="entry name" value="DHHA1_dom"/>
</dbReference>
<dbReference type="Proteomes" id="UP001243623">
    <property type="component" value="Chromosome"/>
</dbReference>
<feature type="domain" description="DHHA1" evidence="2">
    <location>
        <begin position="242"/>
        <end position="311"/>
    </location>
</feature>
<dbReference type="Gene3D" id="3.90.1640.10">
    <property type="entry name" value="inorganic pyrophosphatase (n-terminal core)"/>
    <property type="match status" value="1"/>
</dbReference>
<dbReference type="Gene3D" id="3.10.310.30">
    <property type="match status" value="1"/>
</dbReference>
<dbReference type="KEGG" id="sgbi:P3F81_06260"/>
<evidence type="ECO:0000313" key="4">
    <source>
        <dbReference type="Proteomes" id="UP001243623"/>
    </source>
</evidence>
<dbReference type="RefSeq" id="WP_147668697.1">
    <property type="nucleotide sequence ID" value="NZ_CP120678.1"/>
</dbReference>
<sequence length="318" mass="34781">MDITLSQAAEIIKSSDNIIITAHINPDGDAIGSLLALAIYIKDCGKNVTCILDDDIPEKFNFMPNISLIQKPSNIIKSDLLIVLDSSDIERIGKVAQMVQAPILNIDHHISNIKFADYLYLDADAAATGEIIFELLESQKCKFNKDIATCLYTAIATDCGFFRYANTSASTMRIAAKLIEAGVSPNMISEKIEKKSLENMRALIKALESLEFFLDNKVGVLSITEDILNICDNTEGFIDFPRVIDGVEIAILFKCVQDNLCRVSMRSKSVDVSSIAKIFNGGGHKRAAGCSILLPINEAKKLLIDTIAKQMKNGATDV</sequence>
<reference evidence="3" key="1">
    <citation type="submission" date="2023-03" db="EMBL/GenBank/DDBJ databases">
        <title>Selenobaculum gbiensis gen. nov. sp. nov., a new bacterium isolated from the gut microbiota of IBD patient.</title>
        <authorList>
            <person name="Yeo S."/>
            <person name="Park H."/>
            <person name="Huh C.S."/>
        </authorList>
    </citation>
    <scope>NUCLEOTIDE SEQUENCE</scope>
    <source>
        <strain evidence="3">ICN-92133</strain>
    </source>
</reference>
<name>A0A9Y2ALC3_9FIRM</name>
<dbReference type="SUPFAM" id="SSF64182">
    <property type="entry name" value="DHH phosphoesterases"/>
    <property type="match status" value="1"/>
</dbReference>
<dbReference type="InterPro" id="IPR051319">
    <property type="entry name" value="Oligoribo/pAp-PDE_c-di-AMP_PDE"/>
</dbReference>
<dbReference type="InterPro" id="IPR001667">
    <property type="entry name" value="DDH_dom"/>
</dbReference>
<dbReference type="Pfam" id="PF01368">
    <property type="entry name" value="DHH"/>
    <property type="match status" value="1"/>
</dbReference>
<dbReference type="InterPro" id="IPR038763">
    <property type="entry name" value="DHH_sf"/>
</dbReference>
<proteinExistence type="predicted"/>
<organism evidence="3 4">
    <name type="scientific">Selenobaculum gibii</name>
    <dbReference type="NCBI Taxonomy" id="3054208"/>
    <lineage>
        <taxon>Bacteria</taxon>
        <taxon>Bacillati</taxon>
        <taxon>Bacillota</taxon>
        <taxon>Negativicutes</taxon>
        <taxon>Selenomonadales</taxon>
        <taxon>Selenomonadaceae</taxon>
        <taxon>Selenobaculum</taxon>
    </lineage>
</organism>
<dbReference type="PANTHER" id="PTHR47618:SF1">
    <property type="entry name" value="BIFUNCTIONAL OLIGORIBONUCLEASE AND PAP PHOSPHATASE NRNA"/>
    <property type="match status" value="1"/>
</dbReference>
<gene>
    <name evidence="3" type="ORF">P3F81_06260</name>
</gene>
<evidence type="ECO:0000313" key="3">
    <source>
        <dbReference type="EMBL" id="WIW71895.1"/>
    </source>
</evidence>
<keyword evidence="4" id="KW-1185">Reference proteome</keyword>
<evidence type="ECO:0000259" key="2">
    <source>
        <dbReference type="Pfam" id="PF02272"/>
    </source>
</evidence>
<feature type="domain" description="DDH" evidence="1">
    <location>
        <begin position="17"/>
        <end position="155"/>
    </location>
</feature>
<accession>A0A9Y2ALC3</accession>
<evidence type="ECO:0000259" key="1">
    <source>
        <dbReference type="Pfam" id="PF01368"/>
    </source>
</evidence>
<dbReference type="GO" id="GO:0003676">
    <property type="term" value="F:nucleic acid binding"/>
    <property type="evidence" value="ECO:0007669"/>
    <property type="project" value="InterPro"/>
</dbReference>
<dbReference type="PANTHER" id="PTHR47618">
    <property type="entry name" value="BIFUNCTIONAL OLIGORIBONUCLEASE AND PAP PHOSPHATASE NRNA"/>
    <property type="match status" value="1"/>
</dbReference>
<dbReference type="AlphaFoldDB" id="A0A9Y2ALC3"/>